<protein>
    <submittedName>
        <fullName evidence="1">Uncharacterized protein</fullName>
    </submittedName>
</protein>
<dbReference type="EMBL" id="JALJOT010000008">
    <property type="protein sequence ID" value="KAK9907928.1"/>
    <property type="molecule type" value="Genomic_DNA"/>
</dbReference>
<keyword evidence="2" id="KW-1185">Reference proteome</keyword>
<reference evidence="1 2" key="1">
    <citation type="journal article" date="2024" name="Nat. Commun.">
        <title>Phylogenomics reveals the evolutionary origins of lichenization in chlorophyte algae.</title>
        <authorList>
            <person name="Puginier C."/>
            <person name="Libourel C."/>
            <person name="Otte J."/>
            <person name="Skaloud P."/>
            <person name="Haon M."/>
            <person name="Grisel S."/>
            <person name="Petersen M."/>
            <person name="Berrin J.G."/>
            <person name="Delaux P.M."/>
            <person name="Dal Grande F."/>
            <person name="Keller J."/>
        </authorList>
    </citation>
    <scope>NUCLEOTIDE SEQUENCE [LARGE SCALE GENOMIC DNA]</scope>
    <source>
        <strain evidence="1 2">SAG 216-7</strain>
    </source>
</reference>
<gene>
    <name evidence="1" type="ORF">WJX75_000145</name>
</gene>
<comment type="caution">
    <text evidence="1">The sequence shown here is derived from an EMBL/GenBank/DDBJ whole genome shotgun (WGS) entry which is preliminary data.</text>
</comment>
<proteinExistence type="predicted"/>
<name>A0ABR2YM17_9CHLO</name>
<evidence type="ECO:0000313" key="1">
    <source>
        <dbReference type="EMBL" id="KAK9907928.1"/>
    </source>
</evidence>
<accession>A0ABR2YM17</accession>
<dbReference type="Proteomes" id="UP001491310">
    <property type="component" value="Unassembled WGS sequence"/>
</dbReference>
<evidence type="ECO:0000313" key="2">
    <source>
        <dbReference type="Proteomes" id="UP001491310"/>
    </source>
</evidence>
<organism evidence="1 2">
    <name type="scientific">Coccomyxa subellipsoidea</name>
    <dbReference type="NCBI Taxonomy" id="248742"/>
    <lineage>
        <taxon>Eukaryota</taxon>
        <taxon>Viridiplantae</taxon>
        <taxon>Chlorophyta</taxon>
        <taxon>core chlorophytes</taxon>
        <taxon>Trebouxiophyceae</taxon>
        <taxon>Trebouxiophyceae incertae sedis</taxon>
        <taxon>Coccomyxaceae</taxon>
        <taxon>Coccomyxa</taxon>
    </lineage>
</organism>
<sequence length="72" mass="7754">MNNGCIRSVLQFLRARVVAHNLKIGGFSGTWDPQSQRVNRKKSLLESEGVHFVGDKIASECVADPGVLAAAC</sequence>